<dbReference type="KEGG" id="hlm:DV707_12680"/>
<evidence type="ECO:0000313" key="3">
    <source>
        <dbReference type="EMBL" id="SEG23513.1"/>
    </source>
</evidence>
<dbReference type="RefSeq" id="WP_103991349.1">
    <property type="nucleotide sequence ID" value="NZ_CP031311.1"/>
</dbReference>
<evidence type="ECO:0000313" key="5">
    <source>
        <dbReference type="Proteomes" id="UP000296733"/>
    </source>
</evidence>
<reference evidence="3 4" key="1">
    <citation type="submission" date="2016-10" db="EMBL/GenBank/DDBJ databases">
        <authorList>
            <person name="de Groot N.N."/>
        </authorList>
    </citation>
    <scope>NUCLEOTIDE SEQUENCE [LARGE SCALE GENOMIC DNA]</scope>
    <source>
        <strain evidence="3 4">CGMCC 1.10331</strain>
    </source>
</reference>
<proteinExistence type="inferred from homology"/>
<protein>
    <submittedName>
        <fullName evidence="3">Uncharacterized protein family (UPF0175)</fullName>
    </submittedName>
</protein>
<dbReference type="PANTHER" id="PTHR37525">
    <property type="entry name" value="UPF0175 PROTEIN SSL1255"/>
    <property type="match status" value="1"/>
</dbReference>
<dbReference type="PANTHER" id="PTHR37525:SF1">
    <property type="entry name" value="UPF0175 PROTEIN SSL1255"/>
    <property type="match status" value="1"/>
</dbReference>
<sequence>MPSISARIPDDERDELEEVAALLGEDKSTTIRKALDEGLKELRIRVAVERYQTGEISVTEAARIAGVPLAEWLDICRERNLTTQLSAADLERDAEAARDL</sequence>
<dbReference type="Proteomes" id="UP000236740">
    <property type="component" value="Unassembled WGS sequence"/>
</dbReference>
<dbReference type="AlphaFoldDB" id="A0A1H5YHE3"/>
<evidence type="ECO:0000313" key="4">
    <source>
        <dbReference type="Proteomes" id="UP000236740"/>
    </source>
</evidence>
<keyword evidence="4" id="KW-1185">Reference proteome</keyword>
<accession>A0A1H5YHE3</accession>
<dbReference type="Pfam" id="PF03683">
    <property type="entry name" value="UPF0175"/>
    <property type="match status" value="1"/>
</dbReference>
<dbReference type="GeneID" id="39858963"/>
<dbReference type="OrthoDB" id="269969at2157"/>
<dbReference type="InterPro" id="IPR005368">
    <property type="entry name" value="UPF0175"/>
</dbReference>
<reference evidence="2 5" key="2">
    <citation type="journal article" date="2019" name="Nat. Commun.">
        <title>A new type of DNA phosphorothioation-based antiviral system in archaea.</title>
        <authorList>
            <person name="Xiong L."/>
            <person name="Liu S."/>
            <person name="Chen S."/>
            <person name="Xiao Y."/>
            <person name="Zhu B."/>
            <person name="Gao Y."/>
            <person name="Zhang Y."/>
            <person name="Chen B."/>
            <person name="Luo J."/>
            <person name="Deng Z."/>
            <person name="Chen X."/>
            <person name="Wang L."/>
            <person name="Chen S."/>
        </authorList>
    </citation>
    <scope>NUCLEOTIDE SEQUENCE [LARGE SCALE GENOMIC DNA]</scope>
    <source>
        <strain evidence="2 5">CGMCC 1.10331</strain>
    </source>
</reference>
<gene>
    <name evidence="2" type="ORF">DV707_12680</name>
    <name evidence="3" type="ORF">SAMN04488133_1596</name>
</gene>
<name>A0A1H5YHE3_9EURY</name>
<organism evidence="3 4">
    <name type="scientific">Halobellus limi</name>
    <dbReference type="NCBI Taxonomy" id="699433"/>
    <lineage>
        <taxon>Archaea</taxon>
        <taxon>Methanobacteriati</taxon>
        <taxon>Methanobacteriota</taxon>
        <taxon>Stenosarchaea group</taxon>
        <taxon>Halobacteria</taxon>
        <taxon>Halobacteriales</taxon>
        <taxon>Haloferacaceae</taxon>
        <taxon>Halobellus</taxon>
    </lineage>
</organism>
<comment type="similarity">
    <text evidence="1">Belongs to the UPF0175 family.</text>
</comment>
<dbReference type="EMBL" id="FNVN01000002">
    <property type="protein sequence ID" value="SEG23513.1"/>
    <property type="molecule type" value="Genomic_DNA"/>
</dbReference>
<dbReference type="Proteomes" id="UP000296733">
    <property type="component" value="Chromosome"/>
</dbReference>
<dbReference type="EMBL" id="CP031311">
    <property type="protein sequence ID" value="QCC48450.1"/>
    <property type="molecule type" value="Genomic_DNA"/>
</dbReference>
<evidence type="ECO:0000313" key="2">
    <source>
        <dbReference type="EMBL" id="QCC48450.1"/>
    </source>
</evidence>
<dbReference type="InterPro" id="IPR052264">
    <property type="entry name" value="UPF0175_domain"/>
</dbReference>
<evidence type="ECO:0000256" key="1">
    <source>
        <dbReference type="ARBA" id="ARBA00005651"/>
    </source>
</evidence>